<accession>A0A834WFA6</accession>
<organism evidence="2 3">
    <name type="scientific">Senna tora</name>
    <dbReference type="NCBI Taxonomy" id="362788"/>
    <lineage>
        <taxon>Eukaryota</taxon>
        <taxon>Viridiplantae</taxon>
        <taxon>Streptophyta</taxon>
        <taxon>Embryophyta</taxon>
        <taxon>Tracheophyta</taxon>
        <taxon>Spermatophyta</taxon>
        <taxon>Magnoliopsida</taxon>
        <taxon>eudicotyledons</taxon>
        <taxon>Gunneridae</taxon>
        <taxon>Pentapetalae</taxon>
        <taxon>rosids</taxon>
        <taxon>fabids</taxon>
        <taxon>Fabales</taxon>
        <taxon>Fabaceae</taxon>
        <taxon>Caesalpinioideae</taxon>
        <taxon>Cassia clade</taxon>
        <taxon>Senna</taxon>
    </lineage>
</organism>
<evidence type="ECO:0000256" key="1">
    <source>
        <dbReference type="SAM" id="MobiDB-lite"/>
    </source>
</evidence>
<evidence type="ECO:0000313" key="2">
    <source>
        <dbReference type="EMBL" id="KAF7817221.1"/>
    </source>
</evidence>
<dbReference type="Proteomes" id="UP000634136">
    <property type="component" value="Unassembled WGS sequence"/>
</dbReference>
<evidence type="ECO:0000313" key="3">
    <source>
        <dbReference type="Proteomes" id="UP000634136"/>
    </source>
</evidence>
<feature type="region of interest" description="Disordered" evidence="1">
    <location>
        <begin position="11"/>
        <end position="32"/>
    </location>
</feature>
<proteinExistence type="predicted"/>
<name>A0A834WFA6_9FABA</name>
<sequence>MKLGGDCQFMMKSISDSGGDESKPRATDPPWTSRNLTIEARFVTSRSLFFVSNLSQIWQFNQPPLATWILRLMTILPFTVKSRHFIPYMCSFGSPHP</sequence>
<comment type="caution">
    <text evidence="2">The sequence shown here is derived from an EMBL/GenBank/DDBJ whole genome shotgun (WGS) entry which is preliminary data.</text>
</comment>
<dbReference type="AlphaFoldDB" id="A0A834WFA6"/>
<protein>
    <submittedName>
        <fullName evidence="2">Uncharacterized protein</fullName>
    </submittedName>
</protein>
<gene>
    <name evidence="2" type="ORF">G2W53_031190</name>
</gene>
<dbReference type="EMBL" id="JAAIUW010000009">
    <property type="protein sequence ID" value="KAF7817221.1"/>
    <property type="molecule type" value="Genomic_DNA"/>
</dbReference>
<reference evidence="2" key="1">
    <citation type="submission" date="2020-09" db="EMBL/GenBank/DDBJ databases">
        <title>Genome-Enabled Discovery of Anthraquinone Biosynthesis in Senna tora.</title>
        <authorList>
            <person name="Kang S.-H."/>
            <person name="Pandey R.P."/>
            <person name="Lee C.-M."/>
            <person name="Sim J.-S."/>
            <person name="Jeong J.-T."/>
            <person name="Choi B.-S."/>
            <person name="Jung M."/>
            <person name="Ginzburg D."/>
            <person name="Zhao K."/>
            <person name="Won S.Y."/>
            <person name="Oh T.-J."/>
            <person name="Yu Y."/>
            <person name="Kim N.-H."/>
            <person name="Lee O.R."/>
            <person name="Lee T.-H."/>
            <person name="Bashyal P."/>
            <person name="Kim T.-S."/>
            <person name="Lee W.-H."/>
            <person name="Kawkins C."/>
            <person name="Kim C.-K."/>
            <person name="Kim J.S."/>
            <person name="Ahn B.O."/>
            <person name="Rhee S.Y."/>
            <person name="Sohng J.K."/>
        </authorList>
    </citation>
    <scope>NUCLEOTIDE SEQUENCE</scope>
    <source>
        <tissue evidence="2">Leaf</tissue>
    </source>
</reference>
<keyword evidence="3" id="KW-1185">Reference proteome</keyword>